<feature type="binding site" evidence="9">
    <location>
        <position position="67"/>
    </location>
    <ligand>
        <name>ATP</name>
        <dbReference type="ChEBI" id="CHEBI:30616"/>
    </ligand>
</feature>
<dbReference type="SMART" id="SM00382">
    <property type="entry name" value="AAA"/>
    <property type="match status" value="1"/>
</dbReference>
<dbReference type="InterPro" id="IPR036388">
    <property type="entry name" value="WH-like_DNA-bd_sf"/>
</dbReference>
<evidence type="ECO:0000256" key="9">
    <source>
        <dbReference type="HAMAP-Rule" id="MF_00016"/>
    </source>
</evidence>
<evidence type="ECO:0000256" key="4">
    <source>
        <dbReference type="ARBA" id="ARBA00022801"/>
    </source>
</evidence>
<dbReference type="Gene3D" id="1.10.10.10">
    <property type="entry name" value="Winged helix-like DNA-binding domain superfamily/Winged helix DNA-binding domain"/>
    <property type="match status" value="1"/>
</dbReference>
<evidence type="ECO:0000256" key="2">
    <source>
        <dbReference type="ARBA" id="ARBA00022741"/>
    </source>
</evidence>
<dbReference type="InterPro" id="IPR004605">
    <property type="entry name" value="DNA_helicase_Holl-junc_RuvB"/>
</dbReference>
<dbReference type="EC" id="3.6.4.-" evidence="9"/>
<evidence type="ECO:0000256" key="6">
    <source>
        <dbReference type="ARBA" id="ARBA00023125"/>
    </source>
</evidence>
<evidence type="ECO:0000256" key="5">
    <source>
        <dbReference type="ARBA" id="ARBA00022840"/>
    </source>
</evidence>
<dbReference type="Pfam" id="PF05491">
    <property type="entry name" value="WHD_RuvB"/>
    <property type="match status" value="1"/>
</dbReference>
<feature type="region of interest" description="Small ATPAse domain (RuvB-S)" evidence="9">
    <location>
        <begin position="184"/>
        <end position="254"/>
    </location>
</feature>
<keyword evidence="7 9" id="KW-0233">DNA recombination</keyword>
<evidence type="ECO:0000256" key="3">
    <source>
        <dbReference type="ARBA" id="ARBA00022763"/>
    </source>
</evidence>
<feature type="binding site" evidence="9">
    <location>
        <position position="69"/>
    </location>
    <ligand>
        <name>ATP</name>
        <dbReference type="ChEBI" id="CHEBI:30616"/>
    </ligand>
</feature>
<feature type="binding site" evidence="9">
    <location>
        <position position="220"/>
    </location>
    <ligand>
        <name>ATP</name>
        <dbReference type="ChEBI" id="CHEBI:30616"/>
    </ligand>
</feature>
<organism evidence="12 13">
    <name type="scientific">Rhodovibrio sodomensis</name>
    <dbReference type="NCBI Taxonomy" id="1088"/>
    <lineage>
        <taxon>Bacteria</taxon>
        <taxon>Pseudomonadati</taxon>
        <taxon>Pseudomonadota</taxon>
        <taxon>Alphaproteobacteria</taxon>
        <taxon>Rhodospirillales</taxon>
        <taxon>Rhodovibrionaceae</taxon>
        <taxon>Rhodovibrio</taxon>
    </lineage>
</organism>
<feature type="binding site" evidence="9">
    <location>
        <position position="317"/>
    </location>
    <ligand>
        <name>DNA</name>
        <dbReference type="ChEBI" id="CHEBI:16991"/>
    </ligand>
</feature>
<feature type="binding site" evidence="9">
    <location>
        <position position="22"/>
    </location>
    <ligand>
        <name>ATP</name>
        <dbReference type="ChEBI" id="CHEBI:30616"/>
    </ligand>
</feature>
<feature type="compositionally biased region" description="Low complexity" evidence="10">
    <location>
        <begin position="361"/>
        <end position="378"/>
    </location>
</feature>
<evidence type="ECO:0000313" key="13">
    <source>
        <dbReference type="Proteomes" id="UP001296873"/>
    </source>
</evidence>
<gene>
    <name evidence="9" type="primary">ruvB</name>
    <name evidence="12" type="ORF">CKO28_06920</name>
</gene>
<feature type="domain" description="AAA+ ATPase" evidence="11">
    <location>
        <begin position="53"/>
        <end position="180"/>
    </location>
</feature>
<name>A0ABS1DBE0_9PROT</name>
<dbReference type="InterPro" id="IPR008823">
    <property type="entry name" value="RuvB_wg_C"/>
</dbReference>
<dbReference type="HAMAP" id="MF_00016">
    <property type="entry name" value="DNA_HJ_migration_RuvB"/>
    <property type="match status" value="1"/>
</dbReference>
<keyword evidence="8 9" id="KW-0234">DNA repair</keyword>
<evidence type="ECO:0000256" key="10">
    <source>
        <dbReference type="SAM" id="MobiDB-lite"/>
    </source>
</evidence>
<feature type="binding site" evidence="9">
    <location>
        <position position="68"/>
    </location>
    <ligand>
        <name>ATP</name>
        <dbReference type="ChEBI" id="CHEBI:30616"/>
    </ligand>
</feature>
<dbReference type="NCBIfam" id="NF000868">
    <property type="entry name" value="PRK00080.1"/>
    <property type="match status" value="1"/>
</dbReference>
<dbReference type="Gene3D" id="3.40.50.300">
    <property type="entry name" value="P-loop containing nucleotide triphosphate hydrolases"/>
    <property type="match status" value="1"/>
</dbReference>
<dbReference type="PANTHER" id="PTHR42848:SF1">
    <property type="entry name" value="HOLLIDAY JUNCTION BRANCH MIGRATION COMPLEX SUBUNIT RUVB"/>
    <property type="match status" value="1"/>
</dbReference>
<comment type="subunit">
    <text evidence="9">Homohexamer. Forms an RuvA(8)-RuvB(12)-Holliday junction (HJ) complex. HJ DNA is sandwiched between 2 RuvA tetramers; dsDNA enters through RuvA and exits via RuvB. An RuvB hexamer assembles on each DNA strand where it exits the tetramer. Each RuvB hexamer is contacted by two RuvA subunits (via domain III) on 2 adjacent RuvB subunits; this complex drives branch migration. In the full resolvosome a probable DNA-RuvA(4)-RuvB(12)-RuvC(2) complex forms which resolves the HJ.</text>
</comment>
<keyword evidence="13" id="KW-1185">Reference proteome</keyword>
<feature type="compositionally biased region" description="Basic and acidic residues" evidence="10">
    <location>
        <begin position="1"/>
        <end position="12"/>
    </location>
</feature>
<dbReference type="SUPFAM" id="SSF46785">
    <property type="entry name" value="Winged helix' DNA-binding domain"/>
    <property type="match status" value="1"/>
</dbReference>
<dbReference type="Gene3D" id="1.10.8.60">
    <property type="match status" value="1"/>
</dbReference>
<feature type="region of interest" description="Disordered" evidence="10">
    <location>
        <begin position="1"/>
        <end position="23"/>
    </location>
</feature>
<feature type="binding site" evidence="9">
    <location>
        <begin position="130"/>
        <end position="132"/>
    </location>
    <ligand>
        <name>ATP</name>
        <dbReference type="ChEBI" id="CHEBI:30616"/>
    </ligand>
</feature>
<dbReference type="InterPro" id="IPR041445">
    <property type="entry name" value="AAA_lid_4"/>
</dbReference>
<dbReference type="InterPro" id="IPR003593">
    <property type="entry name" value="AAA+_ATPase"/>
</dbReference>
<dbReference type="InterPro" id="IPR036390">
    <property type="entry name" value="WH_DNA-bd_sf"/>
</dbReference>
<dbReference type="SUPFAM" id="SSF52540">
    <property type="entry name" value="P-loop containing nucleoside triphosphate hydrolases"/>
    <property type="match status" value="1"/>
</dbReference>
<dbReference type="InterPro" id="IPR008824">
    <property type="entry name" value="RuvB-like_N"/>
</dbReference>
<keyword evidence="5 9" id="KW-0067">ATP-binding</keyword>
<feature type="binding site" evidence="9">
    <location>
        <position position="64"/>
    </location>
    <ligand>
        <name>ATP</name>
        <dbReference type="ChEBI" id="CHEBI:30616"/>
    </ligand>
</feature>
<comment type="domain">
    <text evidence="9">Has 3 domains, the large (RuvB-L) and small ATPase (RuvB-S) domains and the C-terminal head (RuvB-H) domain. The head domain binds DNA, while the ATPase domains jointly bind ATP, ADP or are empty depending on the state of the subunit in the translocation cycle. During a single DNA translocation step the structure of each domain remains the same, but their relative positions change.</text>
</comment>
<feature type="region of interest" description="Disordered" evidence="10">
    <location>
        <begin position="342"/>
        <end position="385"/>
    </location>
</feature>
<dbReference type="PANTHER" id="PTHR42848">
    <property type="match status" value="1"/>
</dbReference>
<feature type="compositionally biased region" description="Acidic residues" evidence="10">
    <location>
        <begin position="346"/>
        <end position="360"/>
    </location>
</feature>
<dbReference type="Proteomes" id="UP001296873">
    <property type="component" value="Unassembled WGS sequence"/>
</dbReference>
<feature type="binding site" evidence="9">
    <location>
        <position position="183"/>
    </location>
    <ligand>
        <name>ATP</name>
        <dbReference type="ChEBI" id="CHEBI:30616"/>
    </ligand>
</feature>
<feature type="binding site" evidence="9">
    <location>
        <position position="68"/>
    </location>
    <ligand>
        <name>Mg(2+)</name>
        <dbReference type="ChEBI" id="CHEBI:18420"/>
    </ligand>
</feature>
<evidence type="ECO:0000256" key="1">
    <source>
        <dbReference type="ARBA" id="ARBA00022490"/>
    </source>
</evidence>
<evidence type="ECO:0000256" key="8">
    <source>
        <dbReference type="ARBA" id="ARBA00023204"/>
    </source>
</evidence>
<comment type="similarity">
    <text evidence="9">Belongs to the RuvB family.</text>
</comment>
<feature type="binding site" evidence="9">
    <location>
        <position position="293"/>
    </location>
    <ligand>
        <name>DNA</name>
        <dbReference type="ChEBI" id="CHEBI:16991"/>
    </ligand>
</feature>
<evidence type="ECO:0000256" key="7">
    <source>
        <dbReference type="ARBA" id="ARBA00023172"/>
    </source>
</evidence>
<feature type="binding site" evidence="9">
    <location>
        <position position="23"/>
    </location>
    <ligand>
        <name>ATP</name>
        <dbReference type="ChEBI" id="CHEBI:30616"/>
    </ligand>
</feature>
<keyword evidence="6 9" id="KW-0238">DNA-binding</keyword>
<comment type="caution">
    <text evidence="12">The sequence shown here is derived from an EMBL/GenBank/DDBJ whole genome shotgun (WGS) entry which is preliminary data.</text>
</comment>
<dbReference type="Pfam" id="PF17864">
    <property type="entry name" value="AAA_lid_4"/>
    <property type="match status" value="1"/>
</dbReference>
<feature type="binding site" evidence="9">
    <location>
        <position position="312"/>
    </location>
    <ligand>
        <name>DNA</name>
        <dbReference type="ChEBI" id="CHEBI:16991"/>
    </ligand>
</feature>
<dbReference type="EMBL" id="NRRL01000011">
    <property type="protein sequence ID" value="MBK1667764.1"/>
    <property type="molecule type" value="Genomic_DNA"/>
</dbReference>
<keyword evidence="3 9" id="KW-0227">DNA damage</keyword>
<keyword evidence="12" id="KW-0347">Helicase</keyword>
<dbReference type="GO" id="GO:0004386">
    <property type="term" value="F:helicase activity"/>
    <property type="evidence" value="ECO:0007669"/>
    <property type="project" value="UniProtKB-KW"/>
</dbReference>
<proteinExistence type="inferred from homology"/>
<keyword evidence="1 9" id="KW-0963">Cytoplasm</keyword>
<dbReference type="NCBIfam" id="TIGR00635">
    <property type="entry name" value="ruvB"/>
    <property type="match status" value="1"/>
</dbReference>
<dbReference type="InterPro" id="IPR027417">
    <property type="entry name" value="P-loop_NTPase"/>
</dbReference>
<feature type="binding site" evidence="9">
    <location>
        <position position="173"/>
    </location>
    <ligand>
        <name>ATP</name>
        <dbReference type="ChEBI" id="CHEBI:30616"/>
    </ligand>
</feature>
<sequence>MTDDQRVVQSERTDEDTGEASLRPSALDEFVGQQELRANLSVFIEAARRRGDALDHVLFFGPPGLGKTTLAQIVARELGVGFRHTSGPVIAKPGDLAAILTNLQPRDVLFIDEIHRLTPQVEEILYPAMEDFQLDLIIGEGPAARSVRIDLPPFTLVGATTRSGLITTPLRERFGIPLRLQFYQPDELKLIVARGARVLGIEMSADGAMEIARRARGTPRVAGRLLRRVRDFAAVGDNAWIDRAVADNALKRLQVDARGLDSMDRRYLRCLAENYGGGPVGVETLAAALSEQRDVPEEVIEPYLIQQGLLQRTPRGRMLTSQGFSYLGMKPTARVAAQLDMLGDASDPEGGPDGDPDLDSAADPAADPALDPAADPGAKTGGGAA</sequence>
<dbReference type="Pfam" id="PF05496">
    <property type="entry name" value="RuvB_N"/>
    <property type="match status" value="1"/>
</dbReference>
<feature type="region of interest" description="Head domain (RuvB-H)" evidence="9">
    <location>
        <begin position="257"/>
        <end position="385"/>
    </location>
</feature>
<dbReference type="CDD" id="cd00009">
    <property type="entry name" value="AAA"/>
    <property type="match status" value="1"/>
</dbReference>
<protein>
    <recommendedName>
        <fullName evidence="9">Holliday junction branch migration complex subunit RuvB</fullName>
        <ecNumber evidence="9">3.6.4.-</ecNumber>
    </recommendedName>
</protein>
<reference evidence="12 13" key="1">
    <citation type="journal article" date="2020" name="Microorganisms">
        <title>Osmotic Adaptation and Compatible Solute Biosynthesis of Phototrophic Bacteria as Revealed from Genome Analyses.</title>
        <authorList>
            <person name="Imhoff J.F."/>
            <person name="Rahn T."/>
            <person name="Kunzel S."/>
            <person name="Keller A."/>
            <person name="Neulinger S.C."/>
        </authorList>
    </citation>
    <scope>NUCLEOTIDE SEQUENCE [LARGE SCALE GENOMIC DNA]</scope>
    <source>
        <strain evidence="12 13">DSM 9895</strain>
    </source>
</reference>
<accession>A0ABS1DBE0</accession>
<comment type="catalytic activity">
    <reaction evidence="9">
        <text>ATP + H2O = ADP + phosphate + H(+)</text>
        <dbReference type="Rhea" id="RHEA:13065"/>
        <dbReference type="ChEBI" id="CHEBI:15377"/>
        <dbReference type="ChEBI" id="CHEBI:15378"/>
        <dbReference type="ChEBI" id="CHEBI:30616"/>
        <dbReference type="ChEBI" id="CHEBI:43474"/>
        <dbReference type="ChEBI" id="CHEBI:456216"/>
    </reaction>
</comment>
<comment type="subcellular location">
    <subcellularLocation>
        <location evidence="9">Cytoplasm</location>
    </subcellularLocation>
</comment>
<keyword evidence="4 9" id="KW-0378">Hydrolase</keyword>
<comment type="function">
    <text evidence="9">The RuvA-RuvB-RuvC complex processes Holliday junction (HJ) DNA during genetic recombination and DNA repair, while the RuvA-RuvB complex plays an important role in the rescue of blocked DNA replication forks via replication fork reversal (RFR). RuvA specifically binds to HJ cruciform DNA, conferring on it an open structure. The RuvB hexamer acts as an ATP-dependent pump, pulling dsDNA into and through the RuvAB complex. RuvB forms 2 homohexamers on either side of HJ DNA bound by 1 or 2 RuvA tetramers; 4 subunits per hexamer contact DNA at a time. Coordinated motions by a converter formed by DNA-disengaged RuvB subunits stimulates ATP hydrolysis and nucleotide exchange. Immobilization of the converter enables RuvB to convert the ATP-contained energy into a lever motion, pulling 2 nucleotides of DNA out of the RuvA tetramer per ATP hydrolyzed, thus driving DNA branch migration. The RuvB motors rotate together with the DNA substrate, which together with the progressing nucleotide cycle form the mechanistic basis for DNA recombination by continuous HJ branch migration. Branch migration allows RuvC to scan DNA until it finds its consensus sequence, where it cleaves and resolves cruciform DNA.</text>
</comment>
<evidence type="ECO:0000313" key="12">
    <source>
        <dbReference type="EMBL" id="MBK1667764.1"/>
    </source>
</evidence>
<comment type="caution">
    <text evidence="9">Lacks conserved residue(s) required for the propagation of feature annotation.</text>
</comment>
<evidence type="ECO:0000259" key="11">
    <source>
        <dbReference type="SMART" id="SM00382"/>
    </source>
</evidence>
<keyword evidence="2 9" id="KW-0547">Nucleotide-binding</keyword>